<evidence type="ECO:0000256" key="1">
    <source>
        <dbReference type="ARBA" id="ARBA00004496"/>
    </source>
</evidence>
<dbReference type="PROSITE" id="PS50110">
    <property type="entry name" value="RESPONSE_REGULATORY"/>
    <property type="match status" value="1"/>
</dbReference>
<evidence type="ECO:0000256" key="2">
    <source>
        <dbReference type="ARBA" id="ARBA00022490"/>
    </source>
</evidence>
<gene>
    <name evidence="12" type="ORF">J2Y00_002322</name>
</gene>
<protein>
    <submittedName>
        <fullName evidence="12">DNA-binding response OmpR family regulator</fullName>
    </submittedName>
</protein>
<dbReference type="FunFam" id="3.40.50.2300:FF:000021">
    <property type="entry name" value="Two-component system response regulator KdpE"/>
    <property type="match status" value="1"/>
</dbReference>
<dbReference type="InterPro" id="IPR039420">
    <property type="entry name" value="WalR-like"/>
</dbReference>
<evidence type="ECO:0000256" key="8">
    <source>
        <dbReference type="PROSITE-ProRule" id="PRU00169"/>
    </source>
</evidence>
<evidence type="ECO:0000256" key="5">
    <source>
        <dbReference type="ARBA" id="ARBA00023015"/>
    </source>
</evidence>
<evidence type="ECO:0000256" key="4">
    <source>
        <dbReference type="ARBA" id="ARBA00023012"/>
    </source>
</evidence>
<evidence type="ECO:0000259" key="11">
    <source>
        <dbReference type="PROSITE" id="PS51755"/>
    </source>
</evidence>
<dbReference type="EMBL" id="JAVDQK010000005">
    <property type="protein sequence ID" value="MDR6218725.1"/>
    <property type="molecule type" value="Genomic_DNA"/>
</dbReference>
<feature type="DNA-binding region" description="OmpR/PhoB-type" evidence="9">
    <location>
        <begin position="124"/>
        <end position="221"/>
    </location>
</feature>
<reference evidence="12" key="1">
    <citation type="submission" date="2023-07" db="EMBL/GenBank/DDBJ databases">
        <title>Sorghum-associated microbial communities from plants grown in Nebraska, USA.</title>
        <authorList>
            <person name="Schachtman D."/>
        </authorList>
    </citation>
    <scope>NUCLEOTIDE SEQUENCE</scope>
    <source>
        <strain evidence="12">BE330</strain>
    </source>
</reference>
<evidence type="ECO:0000256" key="7">
    <source>
        <dbReference type="ARBA" id="ARBA00023163"/>
    </source>
</evidence>
<dbReference type="CDD" id="cd00383">
    <property type="entry name" value="trans_reg_C"/>
    <property type="match status" value="1"/>
</dbReference>
<evidence type="ECO:0000256" key="6">
    <source>
        <dbReference type="ARBA" id="ARBA00023125"/>
    </source>
</evidence>
<keyword evidence="2" id="KW-0963">Cytoplasm</keyword>
<dbReference type="PANTHER" id="PTHR48111:SF22">
    <property type="entry name" value="REGULATOR OF RPOS"/>
    <property type="match status" value="1"/>
</dbReference>
<comment type="subcellular location">
    <subcellularLocation>
        <location evidence="1">Cytoplasm</location>
    </subcellularLocation>
</comment>
<dbReference type="AlphaFoldDB" id="A0AAE3XEM5"/>
<dbReference type="GO" id="GO:0045893">
    <property type="term" value="P:positive regulation of DNA-templated transcription"/>
    <property type="evidence" value="ECO:0007669"/>
    <property type="project" value="UniProtKB-ARBA"/>
</dbReference>
<evidence type="ECO:0000256" key="9">
    <source>
        <dbReference type="PROSITE-ProRule" id="PRU01091"/>
    </source>
</evidence>
<dbReference type="InterPro" id="IPR001867">
    <property type="entry name" value="OmpR/PhoB-type_DNA-bd"/>
</dbReference>
<dbReference type="RefSeq" id="WP_309853259.1">
    <property type="nucleotide sequence ID" value="NZ_JAVDQJ010000004.1"/>
</dbReference>
<evidence type="ECO:0000259" key="10">
    <source>
        <dbReference type="PROSITE" id="PS50110"/>
    </source>
</evidence>
<evidence type="ECO:0000256" key="3">
    <source>
        <dbReference type="ARBA" id="ARBA00022553"/>
    </source>
</evidence>
<evidence type="ECO:0000313" key="12">
    <source>
        <dbReference type="EMBL" id="MDR6218725.1"/>
    </source>
</evidence>
<dbReference type="InterPro" id="IPR036388">
    <property type="entry name" value="WH-like_DNA-bd_sf"/>
</dbReference>
<keyword evidence="5" id="KW-0805">Transcription regulation</keyword>
<dbReference type="GO" id="GO:0005829">
    <property type="term" value="C:cytosol"/>
    <property type="evidence" value="ECO:0007669"/>
    <property type="project" value="TreeGrafter"/>
</dbReference>
<feature type="modified residue" description="4-aspartylphosphate" evidence="8">
    <location>
        <position position="53"/>
    </location>
</feature>
<sequence length="236" mass="25501">MNKTILVIEDNPDIMAVVTYALNDAGLNVLSAPTGASGLTQARDRHPDLVLLDLGLPDLDGSEVARRIKRSMVMPVIVLTALDDVSRKVNLLEIGADDYLTKPFDPDELLARINVQFRRYGKQDRVQTIGPLRIDAAARRVTWQGRQVRLSPREYQLLNLLAADPGRVFPRAQLEQQLGGAAQAGGGVMDVHLANLRAKLRAAGAVRALRTVRGVGYALHVTSGDPLGRAGVFSGG</sequence>
<dbReference type="GO" id="GO:0032993">
    <property type="term" value="C:protein-DNA complex"/>
    <property type="evidence" value="ECO:0007669"/>
    <property type="project" value="TreeGrafter"/>
</dbReference>
<proteinExistence type="predicted"/>
<name>A0AAE3XEM5_9DEIO</name>
<dbReference type="SMART" id="SM00448">
    <property type="entry name" value="REC"/>
    <property type="match status" value="1"/>
</dbReference>
<organism evidence="12 13">
    <name type="scientific">Deinococcus soli</name>
    <name type="common">ex Cha et al. 2016</name>
    <dbReference type="NCBI Taxonomy" id="1309411"/>
    <lineage>
        <taxon>Bacteria</taxon>
        <taxon>Thermotogati</taxon>
        <taxon>Deinococcota</taxon>
        <taxon>Deinococci</taxon>
        <taxon>Deinococcales</taxon>
        <taxon>Deinococcaceae</taxon>
        <taxon>Deinococcus</taxon>
    </lineage>
</organism>
<feature type="domain" description="Response regulatory" evidence="10">
    <location>
        <begin position="4"/>
        <end position="117"/>
    </location>
</feature>
<dbReference type="SMART" id="SM00862">
    <property type="entry name" value="Trans_reg_C"/>
    <property type="match status" value="1"/>
</dbReference>
<dbReference type="SUPFAM" id="SSF52172">
    <property type="entry name" value="CheY-like"/>
    <property type="match status" value="1"/>
</dbReference>
<dbReference type="PROSITE" id="PS51755">
    <property type="entry name" value="OMPR_PHOB"/>
    <property type="match status" value="1"/>
</dbReference>
<keyword evidence="4" id="KW-0902">Two-component regulatory system</keyword>
<dbReference type="Gene3D" id="3.40.50.2300">
    <property type="match status" value="1"/>
</dbReference>
<dbReference type="InterPro" id="IPR011006">
    <property type="entry name" value="CheY-like_superfamily"/>
</dbReference>
<keyword evidence="3 8" id="KW-0597">Phosphoprotein</keyword>
<dbReference type="Gene3D" id="1.10.10.10">
    <property type="entry name" value="Winged helix-like DNA-binding domain superfamily/Winged helix DNA-binding domain"/>
    <property type="match status" value="1"/>
</dbReference>
<dbReference type="PANTHER" id="PTHR48111">
    <property type="entry name" value="REGULATOR OF RPOS"/>
    <property type="match status" value="1"/>
</dbReference>
<dbReference type="InterPro" id="IPR001789">
    <property type="entry name" value="Sig_transdc_resp-reg_receiver"/>
</dbReference>
<keyword evidence="6 9" id="KW-0238">DNA-binding</keyword>
<dbReference type="Pfam" id="PF00072">
    <property type="entry name" value="Response_reg"/>
    <property type="match status" value="1"/>
</dbReference>
<keyword evidence="7" id="KW-0804">Transcription</keyword>
<dbReference type="GO" id="GO:0000156">
    <property type="term" value="F:phosphorelay response regulator activity"/>
    <property type="evidence" value="ECO:0007669"/>
    <property type="project" value="TreeGrafter"/>
</dbReference>
<evidence type="ECO:0000313" key="13">
    <source>
        <dbReference type="Proteomes" id="UP001185331"/>
    </source>
</evidence>
<dbReference type="Proteomes" id="UP001185331">
    <property type="component" value="Unassembled WGS sequence"/>
</dbReference>
<feature type="domain" description="OmpR/PhoB-type" evidence="11">
    <location>
        <begin position="124"/>
        <end position="221"/>
    </location>
</feature>
<dbReference type="GO" id="GO:0042802">
    <property type="term" value="F:identical protein binding"/>
    <property type="evidence" value="ECO:0007669"/>
    <property type="project" value="UniProtKB-ARBA"/>
</dbReference>
<dbReference type="Pfam" id="PF00486">
    <property type="entry name" value="Trans_reg_C"/>
    <property type="match status" value="1"/>
</dbReference>
<dbReference type="Gene3D" id="6.10.250.690">
    <property type="match status" value="1"/>
</dbReference>
<accession>A0AAE3XEM5</accession>
<dbReference type="GO" id="GO:0000987">
    <property type="term" value="F:cis-regulatory region sequence-specific DNA binding"/>
    <property type="evidence" value="ECO:0007669"/>
    <property type="project" value="UniProtKB-ARBA"/>
</dbReference>
<comment type="caution">
    <text evidence="12">The sequence shown here is derived from an EMBL/GenBank/DDBJ whole genome shotgun (WGS) entry which is preliminary data.</text>
</comment>